<dbReference type="AlphaFoldDB" id="A0A061QNB5"/>
<dbReference type="GO" id="GO:0005737">
    <property type="term" value="C:cytoplasm"/>
    <property type="evidence" value="ECO:0007669"/>
    <property type="project" value="TreeGrafter"/>
</dbReference>
<evidence type="ECO:0000259" key="6">
    <source>
        <dbReference type="Pfam" id="PF10312"/>
    </source>
</evidence>
<comment type="similarity">
    <text evidence="1">Belongs to the CACTIN family.</text>
</comment>
<accession>A0A061QNB5</accession>
<proteinExistence type="inferred from homology"/>
<feature type="region of interest" description="Disordered" evidence="4">
    <location>
        <begin position="1"/>
        <end position="58"/>
    </location>
</feature>
<dbReference type="GO" id="GO:0005681">
    <property type="term" value="C:spliceosomal complex"/>
    <property type="evidence" value="ECO:0007669"/>
    <property type="project" value="TreeGrafter"/>
</dbReference>
<feature type="domain" description="Splicing factor Cactin C-terminal" evidence="5">
    <location>
        <begin position="535"/>
        <end position="661"/>
    </location>
</feature>
<feature type="region of interest" description="Disordered" evidence="4">
    <location>
        <begin position="481"/>
        <end position="501"/>
    </location>
</feature>
<feature type="compositionally biased region" description="Basic residues" evidence="4">
    <location>
        <begin position="1"/>
        <end position="13"/>
    </location>
</feature>
<evidence type="ECO:0000256" key="3">
    <source>
        <dbReference type="SAM" id="Coils"/>
    </source>
</evidence>
<feature type="coiled-coil region" evidence="3">
    <location>
        <begin position="80"/>
        <end position="133"/>
    </location>
</feature>
<name>A0A061QNB5_9CHLO</name>
<evidence type="ECO:0000313" key="7">
    <source>
        <dbReference type="EMBL" id="JAC59881.1"/>
    </source>
</evidence>
<dbReference type="SMART" id="SM01050">
    <property type="entry name" value="CactinC_cactus"/>
    <property type="match status" value="1"/>
</dbReference>
<evidence type="ECO:0000259" key="5">
    <source>
        <dbReference type="Pfam" id="PF09732"/>
    </source>
</evidence>
<protein>
    <recommendedName>
        <fullName evidence="2">Splicing factor Cactin</fullName>
    </recommendedName>
</protein>
<evidence type="ECO:0000256" key="1">
    <source>
        <dbReference type="ARBA" id="ARBA00006895"/>
    </source>
</evidence>
<dbReference type="PANTHER" id="PTHR21737">
    <property type="entry name" value="POLYGLUTAMINE BINDING PROTEIN 1/MARVEL MEMBRANE-ASSOCIATING DOMAIN CONTAINING 3"/>
    <property type="match status" value="1"/>
</dbReference>
<gene>
    <name evidence="7" type="ORF">TSPGSL018_30371</name>
</gene>
<dbReference type="GO" id="GO:0045292">
    <property type="term" value="P:mRNA cis splicing, via spliceosome"/>
    <property type="evidence" value="ECO:0007669"/>
    <property type="project" value="TreeGrafter"/>
</dbReference>
<sequence>EKKEKKEKHHSRKRDREREEADDRRAAEKLAKRVAKQLKKDGTAMAGYTDEENPFGDTSLSEKFVWSKKLEKQIRDGTDVRELTGEAEKLRQQERLAEIAKVKKRRQEREEEKARMEEEVAIIERQRALADAQALEKKEEEFHLEQAKVRSSIRLKEGRAKPVDLLAQNLHLGEDFRMRLPYPYHIFDNMTLDDMKDIQADIQTYQELAIQDQEHKEFWDCLMTVCEARLVEVAREEAMDRAHVKGEAVSEELSHEAGLHATIEKDLEGLMSNKSHGELQEMAGGIKVQLESGECADPEYWEAVRRRLNVHLAMARLRDIHRSLQERYLASREGDVPQQMGWEDDAEADDGGVAADPNAEAMPPPAARDPEQQQQQLAATPLVRQRLTYDPESMSPPRLSEADCRSEDVVDEEDDMQLMLQLRAQVEYHASGKFRAARDMMPSGSSSDADAVYQRMLNPHRGGGPVGVPVMLRNVAVTEDQPTFRSGKEPELEEEKQEEANARQMATSVSKMMGDDAGAAQFSVEYPLASQVYWWHDKYRPRKPKYFNRVHTGYEWNKYNQTHYDHDNPPPKVVQGYKFNIFYPDLIEKKKAPTYKLEKDPASRDGQTCILRFSAGPPYEDIAFKIVNKEWEYAHKKGFKCSFERGIMHLYFNFKRSRYRR</sequence>
<dbReference type="Pfam" id="PF10312">
    <property type="entry name" value="Cactin_mid"/>
    <property type="match status" value="1"/>
</dbReference>
<dbReference type="InterPro" id="IPR018816">
    <property type="entry name" value="Cactin_central"/>
</dbReference>
<feature type="region of interest" description="Disordered" evidence="4">
    <location>
        <begin position="331"/>
        <end position="376"/>
    </location>
</feature>
<reference evidence="7" key="1">
    <citation type="submission" date="2014-05" db="EMBL/GenBank/DDBJ databases">
        <title>The transcriptome of the halophilic microalga Tetraselmis sp. GSL018 isolated from the Great Salt Lake, Utah.</title>
        <authorList>
            <person name="Jinkerson R.E."/>
            <person name="D'Adamo S."/>
            <person name="Posewitz M.C."/>
        </authorList>
    </citation>
    <scope>NUCLEOTIDE SEQUENCE</scope>
    <source>
        <strain evidence="7">GSL018</strain>
    </source>
</reference>
<dbReference type="PANTHER" id="PTHR21737:SF4">
    <property type="entry name" value="SPLICING FACTOR CACTIN"/>
    <property type="match status" value="1"/>
</dbReference>
<feature type="non-terminal residue" evidence="7">
    <location>
        <position position="1"/>
    </location>
</feature>
<dbReference type="Pfam" id="PF09732">
    <property type="entry name" value="CactinC_cactus"/>
    <property type="match status" value="1"/>
</dbReference>
<dbReference type="EMBL" id="GBEZ01027428">
    <property type="protein sequence ID" value="JAC59881.1"/>
    <property type="molecule type" value="Transcribed_RNA"/>
</dbReference>
<dbReference type="InterPro" id="IPR019134">
    <property type="entry name" value="Cactin_C"/>
</dbReference>
<feature type="domain" description="Splicing factor cactin central" evidence="6">
    <location>
        <begin position="125"/>
        <end position="321"/>
    </location>
</feature>
<organism evidence="7">
    <name type="scientific">Tetraselmis sp. GSL018</name>
    <dbReference type="NCBI Taxonomy" id="582737"/>
    <lineage>
        <taxon>Eukaryota</taxon>
        <taxon>Viridiplantae</taxon>
        <taxon>Chlorophyta</taxon>
        <taxon>core chlorophytes</taxon>
        <taxon>Chlorodendrophyceae</taxon>
        <taxon>Chlorodendrales</taxon>
        <taxon>Chlorodendraceae</taxon>
        <taxon>Tetraselmis</taxon>
    </lineage>
</organism>
<evidence type="ECO:0000256" key="2">
    <source>
        <dbReference type="ARBA" id="ARBA00034534"/>
    </source>
</evidence>
<evidence type="ECO:0000256" key="4">
    <source>
        <dbReference type="SAM" id="MobiDB-lite"/>
    </source>
</evidence>
<feature type="compositionally biased region" description="Basic and acidic residues" evidence="4">
    <location>
        <begin position="14"/>
        <end position="31"/>
    </location>
</feature>
<keyword evidence="3" id="KW-0175">Coiled coil</keyword>